<evidence type="ECO:0000256" key="5">
    <source>
        <dbReference type="ARBA" id="ARBA00023125"/>
    </source>
</evidence>
<dbReference type="InterPro" id="IPR016032">
    <property type="entry name" value="Sig_transdc_resp-reg_C-effctor"/>
</dbReference>
<dbReference type="InterPro" id="IPR039420">
    <property type="entry name" value="WalR-like"/>
</dbReference>
<dbReference type="Pfam" id="PF00486">
    <property type="entry name" value="Trans_reg_C"/>
    <property type="match status" value="1"/>
</dbReference>
<keyword evidence="5 9" id="KW-0238">DNA-binding</keyword>
<dbReference type="GO" id="GO:0006355">
    <property type="term" value="P:regulation of DNA-templated transcription"/>
    <property type="evidence" value="ECO:0007669"/>
    <property type="project" value="InterPro"/>
</dbReference>
<dbReference type="InterPro" id="IPR036388">
    <property type="entry name" value="WH-like_DNA-bd_sf"/>
</dbReference>
<dbReference type="InterPro" id="IPR011006">
    <property type="entry name" value="CheY-like_superfamily"/>
</dbReference>
<dbReference type="PROSITE" id="PS51755">
    <property type="entry name" value="OMPR_PHOB"/>
    <property type="match status" value="1"/>
</dbReference>
<dbReference type="Gene3D" id="6.10.250.690">
    <property type="match status" value="1"/>
</dbReference>
<evidence type="ECO:0000256" key="2">
    <source>
        <dbReference type="ARBA" id="ARBA00022553"/>
    </source>
</evidence>
<dbReference type="RefSeq" id="WP_330386727.1">
    <property type="nucleotide sequence ID" value="NZ_CABMJZ010000019.1"/>
</dbReference>
<protein>
    <recommendedName>
        <fullName evidence="1">Stage 0 sporulation protein A homolog</fullName>
    </recommendedName>
</protein>
<dbReference type="Pfam" id="PF00072">
    <property type="entry name" value="Response_reg"/>
    <property type="match status" value="1"/>
</dbReference>
<accession>A0A4U8QA99</accession>
<evidence type="ECO:0000256" key="1">
    <source>
        <dbReference type="ARBA" id="ARBA00018672"/>
    </source>
</evidence>
<feature type="domain" description="Response regulatory" evidence="10">
    <location>
        <begin position="9"/>
        <end position="123"/>
    </location>
</feature>
<keyword evidence="4" id="KW-0805">Transcription regulation</keyword>
<dbReference type="GO" id="GO:0005829">
    <property type="term" value="C:cytosol"/>
    <property type="evidence" value="ECO:0007669"/>
    <property type="project" value="TreeGrafter"/>
</dbReference>
<evidence type="ECO:0000256" key="3">
    <source>
        <dbReference type="ARBA" id="ARBA00023012"/>
    </source>
</evidence>
<dbReference type="SMART" id="SM00448">
    <property type="entry name" value="REC"/>
    <property type="match status" value="1"/>
</dbReference>
<keyword evidence="6" id="KW-0804">Transcription</keyword>
<feature type="modified residue" description="4-aspartylphosphate" evidence="8">
    <location>
        <position position="58"/>
    </location>
</feature>
<keyword evidence="3" id="KW-0902">Two-component regulatory system</keyword>
<feature type="DNA-binding region" description="OmpR/PhoB-type" evidence="9">
    <location>
        <begin position="131"/>
        <end position="229"/>
    </location>
</feature>
<gene>
    <name evidence="12" type="primary">tcrA</name>
    <name evidence="12" type="ORF">DSM106044_01518</name>
</gene>
<evidence type="ECO:0000256" key="7">
    <source>
        <dbReference type="ARBA" id="ARBA00024867"/>
    </source>
</evidence>
<keyword evidence="13" id="KW-1185">Reference proteome</keyword>
<name>A0A4U8QA99_9FIRM</name>
<evidence type="ECO:0000256" key="8">
    <source>
        <dbReference type="PROSITE-ProRule" id="PRU00169"/>
    </source>
</evidence>
<dbReference type="CDD" id="cd00383">
    <property type="entry name" value="trans_reg_C"/>
    <property type="match status" value="1"/>
</dbReference>
<dbReference type="SUPFAM" id="SSF46894">
    <property type="entry name" value="C-terminal effector domain of the bipartite response regulators"/>
    <property type="match status" value="1"/>
</dbReference>
<dbReference type="GO" id="GO:0000976">
    <property type="term" value="F:transcription cis-regulatory region binding"/>
    <property type="evidence" value="ECO:0007669"/>
    <property type="project" value="TreeGrafter"/>
</dbReference>
<comment type="caution">
    <text evidence="12">The sequence shown here is derived from an EMBL/GenBank/DDBJ whole genome shotgun (WGS) entry which is preliminary data.</text>
</comment>
<evidence type="ECO:0000259" key="11">
    <source>
        <dbReference type="PROSITE" id="PS51755"/>
    </source>
</evidence>
<dbReference type="Gene3D" id="3.40.50.2300">
    <property type="match status" value="1"/>
</dbReference>
<dbReference type="Gene3D" id="1.10.10.10">
    <property type="entry name" value="Winged helix-like DNA-binding domain superfamily/Winged helix DNA-binding domain"/>
    <property type="match status" value="1"/>
</dbReference>
<dbReference type="PANTHER" id="PTHR48111:SF22">
    <property type="entry name" value="REGULATOR OF RPOS"/>
    <property type="match status" value="1"/>
</dbReference>
<evidence type="ECO:0000256" key="9">
    <source>
        <dbReference type="PROSITE-ProRule" id="PRU01091"/>
    </source>
</evidence>
<proteinExistence type="predicted"/>
<organism evidence="12 13">
    <name type="scientific">Robinsoniella peoriensis</name>
    <dbReference type="NCBI Taxonomy" id="180332"/>
    <lineage>
        <taxon>Bacteria</taxon>
        <taxon>Bacillati</taxon>
        <taxon>Bacillota</taxon>
        <taxon>Clostridia</taxon>
        <taxon>Lachnospirales</taxon>
        <taxon>Lachnospiraceae</taxon>
        <taxon>Robinsoniella</taxon>
    </lineage>
</organism>
<evidence type="ECO:0000313" key="13">
    <source>
        <dbReference type="Proteomes" id="UP000306509"/>
    </source>
</evidence>
<dbReference type="PANTHER" id="PTHR48111">
    <property type="entry name" value="REGULATOR OF RPOS"/>
    <property type="match status" value="1"/>
</dbReference>
<sequence>MESEELNLRILIVEDEVRLAEALGQIMEEAKYITDVVYDGNDGLAYALCGQYDVIVLDVMLPGINGFEIVKEMRVKKIATPVIMLTARDDVRDKITGLDRGADDYMTKPFVPEELLARIRALSRRQGEVLLEEICFSDLTLVLSANDLWCNGKSIHLGYKEFEIMKILISNPKIITSKEILITKVWGTESDVEDNNVEAYISFLRKKMCFLGSKVGIGTVRKVGYRLEEQRE</sequence>
<evidence type="ECO:0000256" key="6">
    <source>
        <dbReference type="ARBA" id="ARBA00023163"/>
    </source>
</evidence>
<dbReference type="AlphaFoldDB" id="A0A4U8QA99"/>
<dbReference type="FunFam" id="3.40.50.2300:FF:000001">
    <property type="entry name" value="DNA-binding response regulator PhoB"/>
    <property type="match status" value="1"/>
</dbReference>
<dbReference type="InterPro" id="IPR001867">
    <property type="entry name" value="OmpR/PhoB-type_DNA-bd"/>
</dbReference>
<dbReference type="EMBL" id="QGQD01000036">
    <property type="protein sequence ID" value="TLD01539.1"/>
    <property type="molecule type" value="Genomic_DNA"/>
</dbReference>
<dbReference type="SUPFAM" id="SSF52172">
    <property type="entry name" value="CheY-like"/>
    <property type="match status" value="1"/>
</dbReference>
<dbReference type="InterPro" id="IPR001789">
    <property type="entry name" value="Sig_transdc_resp-reg_receiver"/>
</dbReference>
<feature type="domain" description="OmpR/PhoB-type" evidence="11">
    <location>
        <begin position="131"/>
        <end position="229"/>
    </location>
</feature>
<dbReference type="Proteomes" id="UP000306509">
    <property type="component" value="Unassembled WGS sequence"/>
</dbReference>
<dbReference type="PROSITE" id="PS50110">
    <property type="entry name" value="RESPONSE_REGULATORY"/>
    <property type="match status" value="1"/>
</dbReference>
<evidence type="ECO:0000313" key="12">
    <source>
        <dbReference type="EMBL" id="TLD01539.1"/>
    </source>
</evidence>
<reference evidence="12 13" key="1">
    <citation type="journal article" date="2019" name="Anaerobe">
        <title>Detection of Robinsoniella peoriensis in multiple bone samples of a trauma patient.</title>
        <authorList>
            <person name="Schrottner P."/>
            <person name="Hartwich K."/>
            <person name="Bunk B."/>
            <person name="Schober I."/>
            <person name="Helbig S."/>
            <person name="Rudolph W.W."/>
            <person name="Gunzer F."/>
        </authorList>
    </citation>
    <scope>NUCLEOTIDE SEQUENCE [LARGE SCALE GENOMIC DNA]</scope>
    <source>
        <strain evidence="12 13">DSM 106044</strain>
    </source>
</reference>
<evidence type="ECO:0000259" key="10">
    <source>
        <dbReference type="PROSITE" id="PS50110"/>
    </source>
</evidence>
<dbReference type="GO" id="GO:0000156">
    <property type="term" value="F:phosphorelay response regulator activity"/>
    <property type="evidence" value="ECO:0007669"/>
    <property type="project" value="TreeGrafter"/>
</dbReference>
<dbReference type="SMART" id="SM00862">
    <property type="entry name" value="Trans_reg_C"/>
    <property type="match status" value="1"/>
</dbReference>
<evidence type="ECO:0000256" key="4">
    <source>
        <dbReference type="ARBA" id="ARBA00023015"/>
    </source>
</evidence>
<dbReference type="STRING" id="180332.GCA_000797495_04768"/>
<keyword evidence="2 8" id="KW-0597">Phosphoprotein</keyword>
<dbReference type="GO" id="GO:0032993">
    <property type="term" value="C:protein-DNA complex"/>
    <property type="evidence" value="ECO:0007669"/>
    <property type="project" value="TreeGrafter"/>
</dbReference>
<comment type="function">
    <text evidence="7">May play the central regulatory role in sporulation. It may be an element of the effector pathway responsible for the activation of sporulation genes in response to nutritional stress. Spo0A may act in concert with spo0H (a sigma factor) to control the expression of some genes that are critical to the sporulation process.</text>
</comment>